<gene>
    <name evidence="5" type="ORF">M6B22_02195</name>
</gene>
<dbReference type="InterPro" id="IPR000843">
    <property type="entry name" value="HTH_LacI"/>
</dbReference>
<evidence type="ECO:0000256" key="2">
    <source>
        <dbReference type="ARBA" id="ARBA00023125"/>
    </source>
</evidence>
<dbReference type="PANTHER" id="PTHR30146">
    <property type="entry name" value="LACI-RELATED TRANSCRIPTIONAL REPRESSOR"/>
    <property type="match status" value="1"/>
</dbReference>
<keyword evidence="6" id="KW-1185">Reference proteome</keyword>
<evidence type="ECO:0000256" key="1">
    <source>
        <dbReference type="ARBA" id="ARBA00023015"/>
    </source>
</evidence>
<reference evidence="5" key="1">
    <citation type="submission" date="2022-05" db="EMBL/GenBank/DDBJ databases">
        <title>Jatrophihabitans sp. SB3-54 whole genome sequence.</title>
        <authorList>
            <person name="Suh M.K."/>
            <person name="Eom M.K."/>
            <person name="Kim J.S."/>
            <person name="Kim H.S."/>
            <person name="Do H.E."/>
            <person name="Shin Y.K."/>
            <person name="Lee J.-S."/>
        </authorList>
    </citation>
    <scope>NUCLEOTIDE SEQUENCE</scope>
    <source>
        <strain evidence="5">SB3-54</strain>
    </source>
</reference>
<dbReference type="Proteomes" id="UP001164693">
    <property type="component" value="Chromosome"/>
</dbReference>
<evidence type="ECO:0000259" key="4">
    <source>
        <dbReference type="PROSITE" id="PS50932"/>
    </source>
</evidence>
<evidence type="ECO:0000256" key="3">
    <source>
        <dbReference type="ARBA" id="ARBA00023163"/>
    </source>
</evidence>
<dbReference type="InterPro" id="IPR010982">
    <property type="entry name" value="Lambda_DNA-bd_dom_sf"/>
</dbReference>
<sequence>MAPADRPDAHEGRPTLEVVAAHAGVSRATASRVLRGASNVSEQAREAVLRAAQELSYTVNRAARSLVTRRSDSLAFVVAEDEQRLFGDPYFAGILRGAHAATAEAGLQLLFVVASNAGDRAQFETYARGGHVDGALLVSLHGEDRLPSRLEAMGVPTVLNGRPFRDDGSLYSVDSDNVGGARAATELLIARGARRIATITGPLDMTAGQDRLAGYQRALAAAGLAAPASLVAEGDFSHEGGARAMARLLDTVPELDAVFAASDLTAHGALQVLTERGRRVPDDVAVVGFDDVRLAELAIPPLTTIRQPIEELGRRMAEVLVARINGGHPDLATVLPTEVVRRRSA</sequence>
<dbReference type="PROSITE" id="PS50932">
    <property type="entry name" value="HTH_LACI_2"/>
    <property type="match status" value="1"/>
</dbReference>
<dbReference type="InterPro" id="IPR028082">
    <property type="entry name" value="Peripla_BP_I"/>
</dbReference>
<keyword evidence="1" id="KW-0805">Transcription regulation</keyword>
<dbReference type="Pfam" id="PF00356">
    <property type="entry name" value="LacI"/>
    <property type="match status" value="1"/>
</dbReference>
<name>A0ABY7JYT2_9ACTN</name>
<dbReference type="PANTHER" id="PTHR30146:SF109">
    <property type="entry name" value="HTH-TYPE TRANSCRIPTIONAL REGULATOR GALS"/>
    <property type="match status" value="1"/>
</dbReference>
<organism evidence="5 6">
    <name type="scientific">Jatrophihabitans cynanchi</name>
    <dbReference type="NCBI Taxonomy" id="2944128"/>
    <lineage>
        <taxon>Bacteria</taxon>
        <taxon>Bacillati</taxon>
        <taxon>Actinomycetota</taxon>
        <taxon>Actinomycetes</taxon>
        <taxon>Jatrophihabitantales</taxon>
        <taxon>Jatrophihabitantaceae</taxon>
        <taxon>Jatrophihabitans</taxon>
    </lineage>
</organism>
<keyword evidence="2" id="KW-0238">DNA-binding</keyword>
<evidence type="ECO:0000313" key="5">
    <source>
        <dbReference type="EMBL" id="WAX57589.1"/>
    </source>
</evidence>
<proteinExistence type="predicted"/>
<dbReference type="RefSeq" id="WP_269444134.1">
    <property type="nucleotide sequence ID" value="NZ_CP097463.1"/>
</dbReference>
<dbReference type="Gene3D" id="1.10.260.40">
    <property type="entry name" value="lambda repressor-like DNA-binding domains"/>
    <property type="match status" value="1"/>
</dbReference>
<dbReference type="CDD" id="cd06267">
    <property type="entry name" value="PBP1_LacI_sugar_binding-like"/>
    <property type="match status" value="1"/>
</dbReference>
<dbReference type="InterPro" id="IPR046335">
    <property type="entry name" value="LacI/GalR-like_sensor"/>
</dbReference>
<protein>
    <submittedName>
        <fullName evidence="5">LacI family transcriptional regulator</fullName>
    </submittedName>
</protein>
<feature type="domain" description="HTH lacI-type" evidence="4">
    <location>
        <begin position="14"/>
        <end position="68"/>
    </location>
</feature>
<accession>A0ABY7JYT2</accession>
<evidence type="ECO:0000313" key="6">
    <source>
        <dbReference type="Proteomes" id="UP001164693"/>
    </source>
</evidence>
<dbReference type="EMBL" id="CP097463">
    <property type="protein sequence ID" value="WAX57589.1"/>
    <property type="molecule type" value="Genomic_DNA"/>
</dbReference>
<dbReference type="SUPFAM" id="SSF53822">
    <property type="entry name" value="Periplasmic binding protein-like I"/>
    <property type="match status" value="1"/>
</dbReference>
<keyword evidence="3" id="KW-0804">Transcription</keyword>
<dbReference type="SMART" id="SM00354">
    <property type="entry name" value="HTH_LACI"/>
    <property type="match status" value="1"/>
</dbReference>
<dbReference type="SUPFAM" id="SSF47413">
    <property type="entry name" value="lambda repressor-like DNA-binding domains"/>
    <property type="match status" value="1"/>
</dbReference>
<dbReference type="Gene3D" id="3.40.50.2300">
    <property type="match status" value="2"/>
</dbReference>
<dbReference type="CDD" id="cd01392">
    <property type="entry name" value="HTH_LacI"/>
    <property type="match status" value="1"/>
</dbReference>
<dbReference type="Pfam" id="PF13377">
    <property type="entry name" value="Peripla_BP_3"/>
    <property type="match status" value="1"/>
</dbReference>